<evidence type="ECO:0000313" key="2">
    <source>
        <dbReference type="Proteomes" id="UP001278050"/>
    </source>
</evidence>
<protein>
    <submittedName>
        <fullName evidence="1">Uncharacterized protein</fullName>
    </submittedName>
</protein>
<proteinExistence type="predicted"/>
<sequence length="105" mass="11814">MAGAVIISEENVVSMSNVILDHIVEKIRDEFFDSEAVQLLPVFYPYDEEGMTFISLRGTSAAEFNAFVRATCLAKDKDLASNSTAPVEAWADLYETLRKDLRHRI</sequence>
<gene>
    <name evidence="1" type="ORF">SIM71_20065</name>
</gene>
<comment type="caution">
    <text evidence="1">The sequence shown here is derived from an EMBL/GenBank/DDBJ whole genome shotgun (WGS) entry which is preliminary data.</text>
</comment>
<reference evidence="1 2" key="1">
    <citation type="submission" date="2023-11" db="EMBL/GenBank/DDBJ databases">
        <title>MicrobeMod: A computational toolkit for identifying prokaryotic methylation and restriction-modification with nanopore sequencing.</title>
        <authorList>
            <person name="Crits-Christoph A."/>
            <person name="Kang S.C."/>
            <person name="Lee H."/>
            <person name="Ostrov N."/>
        </authorList>
    </citation>
    <scope>NUCLEOTIDE SEQUENCE [LARGE SCALE GENOMIC DNA]</scope>
    <source>
        <strain evidence="1 2">ATCC BAA-571</strain>
    </source>
</reference>
<dbReference type="Proteomes" id="UP001278050">
    <property type="component" value="Unassembled WGS sequence"/>
</dbReference>
<dbReference type="EMBL" id="JAWXXP010000001">
    <property type="protein sequence ID" value="MDX5994361.1"/>
    <property type="molecule type" value="Genomic_DNA"/>
</dbReference>
<dbReference type="RefSeq" id="WP_084331683.1">
    <property type="nucleotide sequence ID" value="NZ_CBCSET010000002.1"/>
</dbReference>
<name>A0ABU4Q438_9GAMM</name>
<dbReference type="CDD" id="cd20690">
    <property type="entry name" value="CdiI_BpE479-like"/>
    <property type="match status" value="1"/>
</dbReference>
<evidence type="ECO:0000313" key="1">
    <source>
        <dbReference type="EMBL" id="MDX5994361.1"/>
    </source>
</evidence>
<keyword evidence="2" id="KW-1185">Reference proteome</keyword>
<organism evidence="1 2">
    <name type="scientific">Ectopseudomonas alcaliphila</name>
    <dbReference type="NCBI Taxonomy" id="101564"/>
    <lineage>
        <taxon>Bacteria</taxon>
        <taxon>Pseudomonadati</taxon>
        <taxon>Pseudomonadota</taxon>
        <taxon>Gammaproteobacteria</taxon>
        <taxon>Pseudomonadales</taxon>
        <taxon>Pseudomonadaceae</taxon>
        <taxon>Ectopseudomonas</taxon>
    </lineage>
</organism>
<accession>A0ABU4Q438</accession>